<dbReference type="PANTHER" id="PTHR38590">
    <property type="entry name" value="BLL0828 PROTEIN"/>
    <property type="match status" value="1"/>
</dbReference>
<dbReference type="AlphaFoldDB" id="A0A068SSS0"/>
<dbReference type="Gene3D" id="3.40.960.10">
    <property type="entry name" value="VSR Endonuclease"/>
    <property type="match status" value="1"/>
</dbReference>
<organism evidence="2 3">
    <name type="scientific">Neorhizobium galegae bv. orientalis str. HAMBI 540</name>
    <dbReference type="NCBI Taxonomy" id="1028800"/>
    <lineage>
        <taxon>Bacteria</taxon>
        <taxon>Pseudomonadati</taxon>
        <taxon>Pseudomonadota</taxon>
        <taxon>Alphaproteobacteria</taxon>
        <taxon>Hyphomicrobiales</taxon>
        <taxon>Rhizobiaceae</taxon>
        <taxon>Rhizobium/Agrobacterium group</taxon>
        <taxon>Neorhizobium</taxon>
    </lineage>
</organism>
<evidence type="ECO:0000313" key="2">
    <source>
        <dbReference type="EMBL" id="CDN48811.1"/>
    </source>
</evidence>
<dbReference type="CDD" id="cd01038">
    <property type="entry name" value="Endonuclease_DUF559"/>
    <property type="match status" value="1"/>
</dbReference>
<proteinExistence type="predicted"/>
<protein>
    <submittedName>
        <fullName evidence="2">DNA (Cytosine-5-)-methyltransferase</fullName>
    </submittedName>
</protein>
<evidence type="ECO:0000259" key="1">
    <source>
        <dbReference type="Pfam" id="PF04480"/>
    </source>
</evidence>
<dbReference type="PATRIC" id="fig|1028800.3.peg.2674"/>
<accession>A0A068SSS0</accession>
<dbReference type="Proteomes" id="UP000028181">
    <property type="component" value="Chromosome I"/>
</dbReference>
<gene>
    <name evidence="2" type="ORF">RG540_CH26450</name>
</gene>
<dbReference type="OrthoDB" id="9798754at2"/>
<dbReference type="PANTHER" id="PTHR38590:SF1">
    <property type="entry name" value="BLL0828 PROTEIN"/>
    <property type="match status" value="1"/>
</dbReference>
<dbReference type="KEGG" id="ngg:RG540_CH26450"/>
<keyword evidence="2" id="KW-0489">Methyltransferase</keyword>
<dbReference type="GeneID" id="24256098"/>
<dbReference type="GO" id="GO:0032259">
    <property type="term" value="P:methylation"/>
    <property type="evidence" value="ECO:0007669"/>
    <property type="project" value="UniProtKB-KW"/>
</dbReference>
<dbReference type="InterPro" id="IPR047216">
    <property type="entry name" value="Endonuclease_DUF559_bact"/>
</dbReference>
<name>A0A068SSS0_NEOGA</name>
<sequence>MPHFHVRDANRKNARNMRRALTEAELKFWNTVRAHRLMGVGFRRQMPIAGYIVDFACPEHKLIIEIDGASHSYDQSIRRDSARDQQLASLGWQVIRFTNDEVHGHIDDVCMHLLRIIGIERFE</sequence>
<dbReference type="HOGENOM" id="CLU_107928_1_1_5"/>
<dbReference type="InterPro" id="IPR007569">
    <property type="entry name" value="DUF559"/>
</dbReference>
<keyword evidence="2" id="KW-0808">Transferase</keyword>
<dbReference type="InterPro" id="IPR011335">
    <property type="entry name" value="Restrct_endonuc-II-like"/>
</dbReference>
<dbReference type="GO" id="GO:0008168">
    <property type="term" value="F:methyltransferase activity"/>
    <property type="evidence" value="ECO:0007669"/>
    <property type="project" value="UniProtKB-KW"/>
</dbReference>
<feature type="domain" description="DUF559" evidence="1">
    <location>
        <begin position="10"/>
        <end position="116"/>
    </location>
</feature>
<dbReference type="eggNOG" id="COG2852">
    <property type="taxonomic scope" value="Bacteria"/>
</dbReference>
<reference evidence="3" key="1">
    <citation type="journal article" date="2014" name="BMC Genomics">
        <title>Genome sequencing of two Neorhizobium galegae strains reveals a noeT gene responsible for the unusual acetylation of the nodulation factors.</title>
        <authorList>
            <person name="Osterman J."/>
            <person name="Marsh J."/>
            <person name="Laine P.K."/>
            <person name="Zeng Z."/>
            <person name="Alatalo E."/>
            <person name="Sullivan J.T."/>
            <person name="Young J.P."/>
            <person name="Thomas-Oates J."/>
            <person name="Paulin L."/>
            <person name="Lindstrom K."/>
        </authorList>
    </citation>
    <scope>NUCLEOTIDE SEQUENCE [LARGE SCALE GENOMIC DNA]</scope>
    <source>
        <strain evidence="3">HAMBI 540</strain>
    </source>
</reference>
<keyword evidence="3" id="KW-1185">Reference proteome</keyword>
<evidence type="ECO:0000313" key="3">
    <source>
        <dbReference type="Proteomes" id="UP000028181"/>
    </source>
</evidence>
<dbReference type="EMBL" id="HG938353">
    <property type="protein sequence ID" value="CDN48811.1"/>
    <property type="molecule type" value="Genomic_DNA"/>
</dbReference>
<dbReference type="RefSeq" id="WP_038588565.1">
    <property type="nucleotide sequence ID" value="NZ_HG938353.1"/>
</dbReference>
<dbReference type="SUPFAM" id="SSF52980">
    <property type="entry name" value="Restriction endonuclease-like"/>
    <property type="match status" value="1"/>
</dbReference>
<dbReference type="Pfam" id="PF04480">
    <property type="entry name" value="DUF559"/>
    <property type="match status" value="1"/>
</dbReference>